<keyword evidence="2" id="KW-0238">DNA-binding</keyword>
<organism evidence="6 7">
    <name type="scientific">Listeria booriae</name>
    <dbReference type="NCBI Taxonomy" id="1552123"/>
    <lineage>
        <taxon>Bacteria</taxon>
        <taxon>Bacillati</taxon>
        <taxon>Bacillota</taxon>
        <taxon>Bacilli</taxon>
        <taxon>Bacillales</taxon>
        <taxon>Listeriaceae</taxon>
        <taxon>Listeria</taxon>
    </lineage>
</organism>
<keyword evidence="3" id="KW-0010">Activator</keyword>
<dbReference type="AlphaFoldDB" id="A0A7X1D057"/>
<reference evidence="6 7" key="1">
    <citation type="submission" date="2020-03" db="EMBL/GenBank/DDBJ databases">
        <title>Soil Listeria distribution.</title>
        <authorList>
            <person name="Liao J."/>
            <person name="Wiedmann M."/>
        </authorList>
    </citation>
    <scope>NUCLEOTIDE SEQUENCE [LARGE SCALE GENOMIC DNA]</scope>
    <source>
        <strain evidence="6 7">FSL L7-0360</strain>
    </source>
</reference>
<sequence>MYNDRDLEEFSNAYNLVKMLKMYPEFNENTLDVTFNKGESFFRKDAHRYCYLVKKGYFKVNAVTEQGNQFLMLTEAGHIIFFPLYYSFIFNDLVATALEKAQCLRIESEFLKKVIALEDPHNHIALQYLTQVSRRFYSSLALISLSSKQRVVYTLIELVDTFGRHTKASIIELPSFVNYDTIAEFARCSRSYTVSALSKLRKQNVISSKKSGWTILNEKQLREEDHGQNNQLLWKK</sequence>
<keyword evidence="1" id="KW-0805">Transcription regulation</keyword>
<name>A0A7X1D057_9LIST</name>
<dbReference type="SUPFAM" id="SSF46785">
    <property type="entry name" value="Winged helix' DNA-binding domain"/>
    <property type="match status" value="1"/>
</dbReference>
<dbReference type="GO" id="GO:0003677">
    <property type="term" value="F:DNA binding"/>
    <property type="evidence" value="ECO:0007669"/>
    <property type="project" value="UniProtKB-KW"/>
</dbReference>
<dbReference type="GO" id="GO:0006355">
    <property type="term" value="P:regulation of DNA-templated transcription"/>
    <property type="evidence" value="ECO:0007669"/>
    <property type="project" value="InterPro"/>
</dbReference>
<keyword evidence="4" id="KW-0804">Transcription</keyword>
<evidence type="ECO:0000256" key="1">
    <source>
        <dbReference type="ARBA" id="ARBA00023015"/>
    </source>
</evidence>
<evidence type="ECO:0000259" key="5">
    <source>
        <dbReference type="Pfam" id="PF13545"/>
    </source>
</evidence>
<dbReference type="InterPro" id="IPR018490">
    <property type="entry name" value="cNMP-bd_dom_sf"/>
</dbReference>
<protein>
    <submittedName>
        <fullName evidence="6">Crp/Fnr family transcriptional regulator</fullName>
    </submittedName>
</protein>
<dbReference type="Gene3D" id="2.60.120.10">
    <property type="entry name" value="Jelly Rolls"/>
    <property type="match status" value="1"/>
</dbReference>
<dbReference type="Proteomes" id="UP000529446">
    <property type="component" value="Unassembled WGS sequence"/>
</dbReference>
<proteinExistence type="predicted"/>
<evidence type="ECO:0000256" key="2">
    <source>
        <dbReference type="ARBA" id="ARBA00023125"/>
    </source>
</evidence>
<dbReference type="Pfam" id="PF13545">
    <property type="entry name" value="HTH_Crp_2"/>
    <property type="match status" value="1"/>
</dbReference>
<accession>A0A7X1D057</accession>
<dbReference type="SUPFAM" id="SSF51206">
    <property type="entry name" value="cAMP-binding domain-like"/>
    <property type="match status" value="1"/>
</dbReference>
<dbReference type="InterPro" id="IPR036390">
    <property type="entry name" value="WH_DNA-bd_sf"/>
</dbReference>
<comment type="caution">
    <text evidence="6">The sequence shown here is derived from an EMBL/GenBank/DDBJ whole genome shotgun (WGS) entry which is preliminary data.</text>
</comment>
<dbReference type="RefSeq" id="WP_185536773.1">
    <property type="nucleotide sequence ID" value="NZ_JAARXI010000009.1"/>
</dbReference>
<evidence type="ECO:0000256" key="4">
    <source>
        <dbReference type="ARBA" id="ARBA00023163"/>
    </source>
</evidence>
<evidence type="ECO:0000313" key="7">
    <source>
        <dbReference type="Proteomes" id="UP000529446"/>
    </source>
</evidence>
<dbReference type="EMBL" id="JAARXI010000009">
    <property type="protein sequence ID" value="MBC2117996.1"/>
    <property type="molecule type" value="Genomic_DNA"/>
</dbReference>
<dbReference type="InterPro" id="IPR014710">
    <property type="entry name" value="RmlC-like_jellyroll"/>
</dbReference>
<feature type="domain" description="HTH crp-type" evidence="5">
    <location>
        <begin position="149"/>
        <end position="223"/>
    </location>
</feature>
<gene>
    <name evidence="6" type="ORF">HCB06_15290</name>
</gene>
<dbReference type="InterPro" id="IPR012318">
    <property type="entry name" value="HTH_CRP"/>
</dbReference>
<evidence type="ECO:0000256" key="3">
    <source>
        <dbReference type="ARBA" id="ARBA00023159"/>
    </source>
</evidence>
<evidence type="ECO:0000313" key="6">
    <source>
        <dbReference type="EMBL" id="MBC2117996.1"/>
    </source>
</evidence>